<sequence>MAGIKIGRMTLGVCATNCYFLYREGADRVVFIDPADRGADLYEGLKRKGFSVEAILLTHGHFDHIGGSDQLRQLSGAKLCAPADERAVCSDPSANLSAQFGHRTVIEPDEWLTDGQTIALADIPLEVIATPGHTEGSACYYVREAGILIAGDTLFAGSVGRTDFPTGSMSRLVRSVKEKLFVLPDDTRVYPGHGESTTIGEEKRYNPYCQ</sequence>
<keyword evidence="4" id="KW-0862">Zinc</keyword>
<comment type="caution">
    <text evidence="6">The sequence shown here is derived from an EMBL/GenBank/DDBJ whole genome shotgun (WGS) entry which is preliminary data.</text>
</comment>
<proteinExistence type="predicted"/>
<keyword evidence="3" id="KW-0378">Hydrolase</keyword>
<dbReference type="InterPro" id="IPR036866">
    <property type="entry name" value="RibonucZ/Hydroxyglut_hydro"/>
</dbReference>
<evidence type="ECO:0000259" key="5">
    <source>
        <dbReference type="SMART" id="SM00849"/>
    </source>
</evidence>
<evidence type="ECO:0000313" key="7">
    <source>
        <dbReference type="Proteomes" id="UP000886883"/>
    </source>
</evidence>
<evidence type="ECO:0000256" key="3">
    <source>
        <dbReference type="ARBA" id="ARBA00022801"/>
    </source>
</evidence>
<reference evidence="6" key="1">
    <citation type="journal article" date="2021" name="PeerJ">
        <title>Extensive microbial diversity within the chicken gut microbiome revealed by metagenomics and culture.</title>
        <authorList>
            <person name="Gilroy R."/>
            <person name="Ravi A."/>
            <person name="Getino M."/>
            <person name="Pursley I."/>
            <person name="Horton D.L."/>
            <person name="Alikhan N.F."/>
            <person name="Baker D."/>
            <person name="Gharbi K."/>
            <person name="Hall N."/>
            <person name="Watson M."/>
            <person name="Adriaenssens E.M."/>
            <person name="Foster-Nyarko E."/>
            <person name="Jarju S."/>
            <person name="Secka A."/>
            <person name="Antonio M."/>
            <person name="Oren A."/>
            <person name="Chaudhuri R.R."/>
            <person name="La Ragione R."/>
            <person name="Hildebrand F."/>
            <person name="Pallen M.J."/>
        </authorList>
    </citation>
    <scope>NUCLEOTIDE SEQUENCE</scope>
    <source>
        <strain evidence="6">USAMLcec3-2134</strain>
    </source>
</reference>
<keyword evidence="2" id="KW-0479">Metal-binding</keyword>
<feature type="domain" description="Metallo-beta-lactamase" evidence="5">
    <location>
        <begin position="15"/>
        <end position="193"/>
    </location>
</feature>
<comment type="cofactor">
    <cofactor evidence="1">
        <name>Zn(2+)</name>
        <dbReference type="ChEBI" id="CHEBI:29105"/>
    </cofactor>
</comment>
<dbReference type="Proteomes" id="UP000886883">
    <property type="component" value="Unassembled WGS sequence"/>
</dbReference>
<dbReference type="CDD" id="cd06262">
    <property type="entry name" value="metallo-hydrolase-like_MBL-fold"/>
    <property type="match status" value="1"/>
</dbReference>
<dbReference type="InterPro" id="IPR051453">
    <property type="entry name" value="MBL_Glyoxalase_II"/>
</dbReference>
<gene>
    <name evidence="6" type="ORF">H9763_07290</name>
</gene>
<dbReference type="InterPro" id="IPR001279">
    <property type="entry name" value="Metallo-B-lactamas"/>
</dbReference>
<dbReference type="SMART" id="SM00849">
    <property type="entry name" value="Lactamase_B"/>
    <property type="match status" value="1"/>
</dbReference>
<dbReference type="SUPFAM" id="SSF56281">
    <property type="entry name" value="Metallo-hydrolase/oxidoreductase"/>
    <property type="match status" value="1"/>
</dbReference>
<name>A0A9D2MTA9_9FIRM</name>
<dbReference type="EMBL" id="DWXE01000026">
    <property type="protein sequence ID" value="HJB91255.1"/>
    <property type="molecule type" value="Genomic_DNA"/>
</dbReference>
<organism evidence="6 7">
    <name type="scientific">Candidatus Eisenbergiella merdigallinarum</name>
    <dbReference type="NCBI Taxonomy" id="2838552"/>
    <lineage>
        <taxon>Bacteria</taxon>
        <taxon>Bacillati</taxon>
        <taxon>Bacillota</taxon>
        <taxon>Clostridia</taxon>
        <taxon>Lachnospirales</taxon>
        <taxon>Lachnospiraceae</taxon>
        <taxon>Eisenbergiella</taxon>
    </lineage>
</organism>
<dbReference type="AlphaFoldDB" id="A0A9D2MTA9"/>
<dbReference type="GO" id="GO:0016787">
    <property type="term" value="F:hydrolase activity"/>
    <property type="evidence" value="ECO:0007669"/>
    <property type="project" value="UniProtKB-KW"/>
</dbReference>
<dbReference type="GO" id="GO:0046872">
    <property type="term" value="F:metal ion binding"/>
    <property type="evidence" value="ECO:0007669"/>
    <property type="project" value="UniProtKB-KW"/>
</dbReference>
<accession>A0A9D2MTA9</accession>
<reference evidence="6" key="2">
    <citation type="submission" date="2021-04" db="EMBL/GenBank/DDBJ databases">
        <authorList>
            <person name="Gilroy R."/>
        </authorList>
    </citation>
    <scope>NUCLEOTIDE SEQUENCE</scope>
    <source>
        <strain evidence="6">USAMLcec3-2134</strain>
    </source>
</reference>
<evidence type="ECO:0000256" key="1">
    <source>
        <dbReference type="ARBA" id="ARBA00001947"/>
    </source>
</evidence>
<evidence type="ECO:0000256" key="2">
    <source>
        <dbReference type="ARBA" id="ARBA00022723"/>
    </source>
</evidence>
<dbReference type="PANTHER" id="PTHR46233:SF3">
    <property type="entry name" value="HYDROXYACYLGLUTATHIONE HYDROLASE GLOC"/>
    <property type="match status" value="1"/>
</dbReference>
<dbReference type="PANTHER" id="PTHR46233">
    <property type="entry name" value="HYDROXYACYLGLUTATHIONE HYDROLASE GLOC"/>
    <property type="match status" value="1"/>
</dbReference>
<dbReference type="Pfam" id="PF00753">
    <property type="entry name" value="Lactamase_B"/>
    <property type="match status" value="1"/>
</dbReference>
<dbReference type="Gene3D" id="3.60.15.10">
    <property type="entry name" value="Ribonuclease Z/Hydroxyacylglutathione hydrolase-like"/>
    <property type="match status" value="1"/>
</dbReference>
<protein>
    <submittedName>
        <fullName evidence="6">MBL fold metallo-hydrolase</fullName>
    </submittedName>
</protein>
<evidence type="ECO:0000313" key="6">
    <source>
        <dbReference type="EMBL" id="HJB91255.1"/>
    </source>
</evidence>
<evidence type="ECO:0000256" key="4">
    <source>
        <dbReference type="ARBA" id="ARBA00022833"/>
    </source>
</evidence>